<reference evidence="1" key="1">
    <citation type="submission" date="2021-03" db="EMBL/GenBank/DDBJ databases">
        <title>Pengzhenrongella sicca gen. nov., sp. nov., a new member of suborder Micrococcineae isolated from High-Arctic tundra soil.</title>
        <authorList>
            <person name="Peng F."/>
        </authorList>
    </citation>
    <scope>NUCLEOTIDE SEQUENCE</scope>
    <source>
        <strain evidence="1">LRZ-2</strain>
    </source>
</reference>
<dbReference type="Proteomes" id="UP000663937">
    <property type="component" value="Chromosome"/>
</dbReference>
<dbReference type="AlphaFoldDB" id="A0A8A4Z856"/>
<evidence type="ECO:0000313" key="2">
    <source>
        <dbReference type="Proteomes" id="UP000663937"/>
    </source>
</evidence>
<dbReference type="EMBL" id="CP071868">
    <property type="protein sequence ID" value="QTE28004.1"/>
    <property type="molecule type" value="Genomic_DNA"/>
</dbReference>
<proteinExistence type="predicted"/>
<evidence type="ECO:0000313" key="1">
    <source>
        <dbReference type="EMBL" id="QTE28004.1"/>
    </source>
</evidence>
<keyword evidence="2" id="KW-1185">Reference proteome</keyword>
<accession>A0A8A4Z856</accession>
<dbReference type="RefSeq" id="WP_227422232.1">
    <property type="nucleotide sequence ID" value="NZ_CP071868.1"/>
</dbReference>
<dbReference type="InterPro" id="IPR011004">
    <property type="entry name" value="Trimer_LpxA-like_sf"/>
</dbReference>
<sequence>MRVRHRDQDPSIDPSAYIAPTAVLVGDVRVGAGARVLHGAVVTAEDGWVTIGADTVIMEQALVRGRAGHPAVNGSAVMVGPHAHVNGATVGDEAFIATGASLFPGSRIGAGAEVRINGVVQVNTVVPAGAVVPIGWVAVGDPASILPPDRHDEIWAIQRTLDFGGTVYGVGPDVSMRELMRRQSAFYGEHTRDTVIDE</sequence>
<dbReference type="SUPFAM" id="SSF51161">
    <property type="entry name" value="Trimeric LpxA-like enzymes"/>
    <property type="match status" value="1"/>
</dbReference>
<dbReference type="Gene3D" id="2.160.10.10">
    <property type="entry name" value="Hexapeptide repeat proteins"/>
    <property type="match status" value="1"/>
</dbReference>
<dbReference type="PANTHER" id="PTHR13061">
    <property type="entry name" value="DYNACTIN SUBUNIT P25"/>
    <property type="match status" value="1"/>
</dbReference>
<dbReference type="InterPro" id="IPR050484">
    <property type="entry name" value="Transf_Hexapept/Carb_Anhydrase"/>
</dbReference>
<protein>
    <submittedName>
        <fullName evidence="1">Gamma carbonic anhydrase family protein</fullName>
    </submittedName>
</protein>
<dbReference type="PANTHER" id="PTHR13061:SF29">
    <property type="entry name" value="GAMMA CARBONIC ANHYDRASE-LIKE 1, MITOCHONDRIAL-RELATED"/>
    <property type="match status" value="1"/>
</dbReference>
<name>A0A8A4Z856_9MICO</name>
<dbReference type="KEGG" id="psic:J4E96_11365"/>
<gene>
    <name evidence="1" type="ORF">J4E96_11365</name>
</gene>
<organism evidence="1 2">
    <name type="scientific">Pengzhenrongella sicca</name>
    <dbReference type="NCBI Taxonomy" id="2819238"/>
    <lineage>
        <taxon>Bacteria</taxon>
        <taxon>Bacillati</taxon>
        <taxon>Actinomycetota</taxon>
        <taxon>Actinomycetes</taxon>
        <taxon>Micrococcales</taxon>
        <taxon>Pengzhenrongella</taxon>
    </lineage>
</organism>